<keyword evidence="3" id="KW-1185">Reference proteome</keyword>
<dbReference type="AlphaFoldDB" id="A0A839GAX5"/>
<comment type="caution">
    <text evidence="2">The sequence shown here is derived from an EMBL/GenBank/DDBJ whole genome shotgun (WGS) entry which is preliminary data.</text>
</comment>
<name>A0A839GAX5_9BACT</name>
<dbReference type="RefSeq" id="WP_182512456.1">
    <property type="nucleotide sequence ID" value="NZ_JACJIQ010000004.1"/>
</dbReference>
<accession>A0A839GAX5</accession>
<sequence length="175" mass="19874">MQAQEFYSSEIANSKGKTGSENKKKTKRVYPNVMPQWQKAKIVEDMRYHVVEVPVKMEKSLAFKLEGSTVKPNGNSKLLVLKDKRTGELIAALMHAYSTTGVELTKIEYKTKPKDFSGLIFYTTLEGVFVNGYSYEKGKLVASVKESVIEQKQSARSYCNDYGYVRYGRELVQSD</sequence>
<evidence type="ECO:0000256" key="1">
    <source>
        <dbReference type="SAM" id="MobiDB-lite"/>
    </source>
</evidence>
<protein>
    <submittedName>
        <fullName evidence="2">Uncharacterized protein</fullName>
    </submittedName>
</protein>
<organism evidence="2 3">
    <name type="scientific">Rufibacter quisquiliarum</name>
    <dbReference type="NCBI Taxonomy" id="1549639"/>
    <lineage>
        <taxon>Bacteria</taxon>
        <taxon>Pseudomonadati</taxon>
        <taxon>Bacteroidota</taxon>
        <taxon>Cytophagia</taxon>
        <taxon>Cytophagales</taxon>
        <taxon>Hymenobacteraceae</taxon>
        <taxon>Rufibacter</taxon>
    </lineage>
</organism>
<dbReference type="Proteomes" id="UP000563094">
    <property type="component" value="Unassembled WGS sequence"/>
</dbReference>
<dbReference type="EMBL" id="JACJIQ010000004">
    <property type="protein sequence ID" value="MBA9076694.1"/>
    <property type="molecule type" value="Genomic_DNA"/>
</dbReference>
<proteinExistence type="predicted"/>
<feature type="region of interest" description="Disordered" evidence="1">
    <location>
        <begin position="1"/>
        <end position="27"/>
    </location>
</feature>
<gene>
    <name evidence="2" type="ORF">FHS90_001400</name>
</gene>
<evidence type="ECO:0000313" key="2">
    <source>
        <dbReference type="EMBL" id="MBA9076694.1"/>
    </source>
</evidence>
<evidence type="ECO:0000313" key="3">
    <source>
        <dbReference type="Proteomes" id="UP000563094"/>
    </source>
</evidence>
<reference evidence="2 3" key="1">
    <citation type="submission" date="2020-08" db="EMBL/GenBank/DDBJ databases">
        <title>Genomic Encyclopedia of Type Strains, Phase IV (KMG-IV): sequencing the most valuable type-strain genomes for metagenomic binning, comparative biology and taxonomic classification.</title>
        <authorList>
            <person name="Goeker M."/>
        </authorList>
    </citation>
    <scope>NUCLEOTIDE SEQUENCE [LARGE SCALE GENOMIC DNA]</scope>
    <source>
        <strain evidence="2 3">DSM 29854</strain>
    </source>
</reference>
<feature type="compositionally biased region" description="Polar residues" evidence="1">
    <location>
        <begin position="1"/>
        <end position="17"/>
    </location>
</feature>